<evidence type="ECO:0000313" key="9">
    <source>
        <dbReference type="Proteomes" id="UP000233491"/>
    </source>
</evidence>
<feature type="coiled-coil region" evidence="4">
    <location>
        <begin position="118"/>
        <end position="145"/>
    </location>
</feature>
<dbReference type="GO" id="GO:0016020">
    <property type="term" value="C:membrane"/>
    <property type="evidence" value="ECO:0007669"/>
    <property type="project" value="InterPro"/>
</dbReference>
<evidence type="ECO:0008006" key="10">
    <source>
        <dbReference type="Google" id="ProtNLM"/>
    </source>
</evidence>
<comment type="similarity">
    <text evidence="2">Belongs to the methyl-accepting chemotaxis (MCP) protein family.</text>
</comment>
<evidence type="ECO:0000256" key="1">
    <source>
        <dbReference type="ARBA" id="ARBA00023224"/>
    </source>
</evidence>
<keyword evidence="5" id="KW-0472">Membrane</keyword>
<evidence type="ECO:0000256" key="3">
    <source>
        <dbReference type="PROSITE-ProRule" id="PRU00284"/>
    </source>
</evidence>
<dbReference type="InterPro" id="IPR004089">
    <property type="entry name" value="MCPsignal_dom"/>
</dbReference>
<sequence length="709" mass="73145">MGTPFVYAGEDEMRLSIQKSIILVISTLSLVLLALTGNGVWSAYQAWSTAETLSRLAGVERNLFDAMSNFRIERGDTPLALGVPPEQNGDALKAIAERRAATSAGLEATIAGLGAIDDAALKQALDDLKARRDALQALRAAADAELAKPLAERDKTVGKNYLAGGNDILTAMDAATGTIESSMQTMAPELAALVNVRALAWNARSYAGITVTGLLPAVTEKRPFRDGEAAPITAALKQAQSLWDLVRSMVASPGIPEAVRQSFAEGDAAFFTGDFRKLHDEQIKKMTSWQPPSVKLADWRQKGTQATTAVGNVAGTAIEALGARAGGYSAAASRQLAINAGMLAITVLLSVAAAIITRVRLGRPMALMTAAMSRLAANDTSVEIPGLGRKDEIGAMAAAVEVFKTNAIRVSELASEAAEREAGEAAERQRLRDETAAAFENTVGGVLQRVVAAIDLLHGAAETLTGNAEETAMQAASAAAAANQATANVQTVAGATEELSSSISEIGTRVAAAGSVATEARETAATTRENIASLQAAADQIGTIVELIDSIAGQTNLLALNATIEAARAGEAGKGFAVVAAEVKQLADQTSKATSQISRQIGGIQSSTGTSATSIGAIAEIIHRLNEISGAIATAVEQQSGAASEIAHNVSEAARGTAAVSENVEGIRKASEHTSTVSATVLSAADDLATQAGELRRAMDEFLVTLRAA</sequence>
<keyword evidence="1 3" id="KW-0807">Transducer</keyword>
<dbReference type="Pfam" id="PF00672">
    <property type="entry name" value="HAMP"/>
    <property type="match status" value="1"/>
</dbReference>
<evidence type="ECO:0000313" key="8">
    <source>
        <dbReference type="EMBL" id="PKR87660.1"/>
    </source>
</evidence>
<feature type="transmembrane region" description="Helical" evidence="5">
    <location>
        <begin position="336"/>
        <end position="356"/>
    </location>
</feature>
<comment type="caution">
    <text evidence="8">The sequence shown here is derived from an EMBL/GenBank/DDBJ whole genome shotgun (WGS) entry which is preliminary data.</text>
</comment>
<evidence type="ECO:0000259" key="7">
    <source>
        <dbReference type="PROSITE" id="PS50885"/>
    </source>
</evidence>
<keyword evidence="4" id="KW-0175">Coiled coil</keyword>
<gene>
    <name evidence="8" type="ORF">CXZ10_18195</name>
</gene>
<evidence type="ECO:0000256" key="5">
    <source>
        <dbReference type="SAM" id="Phobius"/>
    </source>
</evidence>
<reference evidence="8 9" key="1">
    <citation type="submission" date="2017-12" db="EMBL/GenBank/DDBJ databases">
        <title>Anaerobic carbon monoxide metabolism by Pleomorphomonas carboxyditropha sp. nov., a new mesophilic hydrogenogenic carboxidotroph.</title>
        <authorList>
            <person name="Esquivel-Elizondo S."/>
            <person name="Krajmalnik-Brown R."/>
        </authorList>
    </citation>
    <scope>NUCLEOTIDE SEQUENCE [LARGE SCALE GENOMIC DNA]</scope>
    <source>
        <strain evidence="8 9">R5-392</strain>
    </source>
</reference>
<dbReference type="PROSITE" id="PS50111">
    <property type="entry name" value="CHEMOTAXIS_TRANSDUC_2"/>
    <property type="match status" value="1"/>
</dbReference>
<proteinExistence type="inferred from homology"/>
<dbReference type="SUPFAM" id="SSF58104">
    <property type="entry name" value="Methyl-accepting chemotaxis protein (MCP) signaling domain"/>
    <property type="match status" value="1"/>
</dbReference>
<dbReference type="OrthoDB" id="3378718at2"/>
<keyword evidence="9" id="KW-1185">Reference proteome</keyword>
<keyword evidence="5" id="KW-0812">Transmembrane</keyword>
<dbReference type="Gene3D" id="1.10.287.950">
    <property type="entry name" value="Methyl-accepting chemotaxis protein"/>
    <property type="match status" value="1"/>
</dbReference>
<name>A0A2N3LSQ3_9HYPH</name>
<dbReference type="Proteomes" id="UP000233491">
    <property type="component" value="Unassembled WGS sequence"/>
</dbReference>
<dbReference type="Gene3D" id="1.10.8.500">
    <property type="entry name" value="HAMP domain in histidine kinase"/>
    <property type="match status" value="1"/>
</dbReference>
<dbReference type="Pfam" id="PF00015">
    <property type="entry name" value="MCPsignal"/>
    <property type="match status" value="1"/>
</dbReference>
<dbReference type="SMART" id="SM00283">
    <property type="entry name" value="MA"/>
    <property type="match status" value="1"/>
</dbReference>
<evidence type="ECO:0000256" key="2">
    <source>
        <dbReference type="ARBA" id="ARBA00029447"/>
    </source>
</evidence>
<dbReference type="AlphaFoldDB" id="A0A2N3LSQ3"/>
<feature type="transmembrane region" description="Helical" evidence="5">
    <location>
        <begin position="21"/>
        <end position="44"/>
    </location>
</feature>
<dbReference type="CDD" id="cd06225">
    <property type="entry name" value="HAMP"/>
    <property type="match status" value="1"/>
</dbReference>
<dbReference type="SMART" id="SM00304">
    <property type="entry name" value="HAMP"/>
    <property type="match status" value="1"/>
</dbReference>
<feature type="domain" description="Methyl-accepting transducer" evidence="6">
    <location>
        <begin position="446"/>
        <end position="689"/>
    </location>
</feature>
<dbReference type="PANTHER" id="PTHR32089:SF112">
    <property type="entry name" value="LYSOZYME-LIKE PROTEIN-RELATED"/>
    <property type="match status" value="1"/>
</dbReference>
<organism evidence="8 9">
    <name type="scientific">Pleomorphomonas diazotrophica</name>
    <dbReference type="NCBI Taxonomy" id="1166257"/>
    <lineage>
        <taxon>Bacteria</taxon>
        <taxon>Pseudomonadati</taxon>
        <taxon>Pseudomonadota</taxon>
        <taxon>Alphaproteobacteria</taxon>
        <taxon>Hyphomicrobiales</taxon>
        <taxon>Pleomorphomonadaceae</taxon>
        <taxon>Pleomorphomonas</taxon>
    </lineage>
</organism>
<dbReference type="GO" id="GO:0007165">
    <property type="term" value="P:signal transduction"/>
    <property type="evidence" value="ECO:0007669"/>
    <property type="project" value="UniProtKB-KW"/>
</dbReference>
<protein>
    <recommendedName>
        <fullName evidence="10">Methyl-accepting chemotaxis protein</fullName>
    </recommendedName>
</protein>
<dbReference type="InterPro" id="IPR003660">
    <property type="entry name" value="HAMP_dom"/>
</dbReference>
<dbReference type="PROSITE" id="PS50885">
    <property type="entry name" value="HAMP"/>
    <property type="match status" value="1"/>
</dbReference>
<dbReference type="EMBL" id="PJNW01000016">
    <property type="protein sequence ID" value="PKR87660.1"/>
    <property type="molecule type" value="Genomic_DNA"/>
</dbReference>
<evidence type="ECO:0000259" key="6">
    <source>
        <dbReference type="PROSITE" id="PS50111"/>
    </source>
</evidence>
<feature type="domain" description="HAMP" evidence="7">
    <location>
        <begin position="359"/>
        <end position="412"/>
    </location>
</feature>
<keyword evidence="5" id="KW-1133">Transmembrane helix</keyword>
<accession>A0A2N3LSQ3</accession>
<evidence type="ECO:0000256" key="4">
    <source>
        <dbReference type="SAM" id="Coils"/>
    </source>
</evidence>
<dbReference type="PANTHER" id="PTHR32089">
    <property type="entry name" value="METHYL-ACCEPTING CHEMOTAXIS PROTEIN MCPB"/>
    <property type="match status" value="1"/>
</dbReference>